<sequence length="294" mass="32285">MQPRLDPNLVTITVVLATIIHLPALRCQDTQPYDTCGQSVKCGEIEFEYPFWGLGRPAYCGHPSFQLTCRSDVPLLVLESVTYRVLVDPDSSTNTITVARNDLWSTSCPQYLHNTSYDSTLFNGNNFGQEDVSLYYGCRNLTPGGIPAIANYRFDCDVNGTGRSDSYFFRTSYIVPEFENSLVRCNNSITVPVDRSRVNGLTSVTATESDLSSALRAGFKLQWMANDDECDQCVRSDGRCGSNSTSPELFACYCASGNFSLTCNNSNVNGEGKSFSDLVDLNILVGLLTCSSSI</sequence>
<dbReference type="EMBL" id="CM042034">
    <property type="protein sequence ID" value="KAI3761026.1"/>
    <property type="molecule type" value="Genomic_DNA"/>
</dbReference>
<evidence type="ECO:0000313" key="2">
    <source>
        <dbReference type="Proteomes" id="UP001056120"/>
    </source>
</evidence>
<organism evidence="1 2">
    <name type="scientific">Smallanthus sonchifolius</name>
    <dbReference type="NCBI Taxonomy" id="185202"/>
    <lineage>
        <taxon>Eukaryota</taxon>
        <taxon>Viridiplantae</taxon>
        <taxon>Streptophyta</taxon>
        <taxon>Embryophyta</taxon>
        <taxon>Tracheophyta</taxon>
        <taxon>Spermatophyta</taxon>
        <taxon>Magnoliopsida</taxon>
        <taxon>eudicotyledons</taxon>
        <taxon>Gunneridae</taxon>
        <taxon>Pentapetalae</taxon>
        <taxon>asterids</taxon>
        <taxon>campanulids</taxon>
        <taxon>Asterales</taxon>
        <taxon>Asteraceae</taxon>
        <taxon>Asteroideae</taxon>
        <taxon>Heliantheae alliance</taxon>
        <taxon>Millerieae</taxon>
        <taxon>Smallanthus</taxon>
    </lineage>
</organism>
<protein>
    <submittedName>
        <fullName evidence="1">Uncharacterized protein</fullName>
    </submittedName>
</protein>
<accession>A0ACB9EQL6</accession>
<name>A0ACB9EQL6_9ASTR</name>
<proteinExistence type="predicted"/>
<dbReference type="Proteomes" id="UP001056120">
    <property type="component" value="Linkage Group LG17"/>
</dbReference>
<evidence type="ECO:0000313" key="1">
    <source>
        <dbReference type="EMBL" id="KAI3761026.1"/>
    </source>
</evidence>
<reference evidence="1 2" key="2">
    <citation type="journal article" date="2022" name="Mol. Ecol. Resour.">
        <title>The genomes of chicory, endive, great burdock and yacon provide insights into Asteraceae paleo-polyploidization history and plant inulin production.</title>
        <authorList>
            <person name="Fan W."/>
            <person name="Wang S."/>
            <person name="Wang H."/>
            <person name="Wang A."/>
            <person name="Jiang F."/>
            <person name="Liu H."/>
            <person name="Zhao H."/>
            <person name="Xu D."/>
            <person name="Zhang Y."/>
        </authorList>
    </citation>
    <scope>NUCLEOTIDE SEQUENCE [LARGE SCALE GENOMIC DNA]</scope>
    <source>
        <strain evidence="2">cv. Yunnan</strain>
        <tissue evidence="1">Leaves</tissue>
    </source>
</reference>
<keyword evidence="2" id="KW-1185">Reference proteome</keyword>
<reference evidence="2" key="1">
    <citation type="journal article" date="2022" name="Mol. Ecol. Resour.">
        <title>The genomes of chicory, endive, great burdock and yacon provide insights into Asteraceae palaeo-polyploidization history and plant inulin production.</title>
        <authorList>
            <person name="Fan W."/>
            <person name="Wang S."/>
            <person name="Wang H."/>
            <person name="Wang A."/>
            <person name="Jiang F."/>
            <person name="Liu H."/>
            <person name="Zhao H."/>
            <person name="Xu D."/>
            <person name="Zhang Y."/>
        </authorList>
    </citation>
    <scope>NUCLEOTIDE SEQUENCE [LARGE SCALE GENOMIC DNA]</scope>
    <source>
        <strain evidence="2">cv. Yunnan</strain>
    </source>
</reference>
<comment type="caution">
    <text evidence="1">The sequence shown here is derived from an EMBL/GenBank/DDBJ whole genome shotgun (WGS) entry which is preliminary data.</text>
</comment>
<gene>
    <name evidence="1" type="ORF">L1987_51431</name>
</gene>